<proteinExistence type="predicted"/>
<dbReference type="EMBL" id="NKCK01000219">
    <property type="protein sequence ID" value="RSL91278.1"/>
    <property type="molecule type" value="Genomic_DNA"/>
</dbReference>
<accession>A0A428SN92</accession>
<dbReference type="STRING" id="1325735.A0A428SN92"/>
<evidence type="ECO:0000313" key="1">
    <source>
        <dbReference type="EMBL" id="RSL91278.1"/>
    </source>
</evidence>
<dbReference type="InterPro" id="IPR011333">
    <property type="entry name" value="SKP1/BTB/POZ_sf"/>
</dbReference>
<dbReference type="AlphaFoldDB" id="A0A428SN92"/>
<dbReference type="Gene3D" id="3.30.710.10">
    <property type="entry name" value="Potassium Channel Kv1.1, Chain A"/>
    <property type="match status" value="1"/>
</dbReference>
<keyword evidence="2" id="KW-1185">Reference proteome</keyword>
<evidence type="ECO:0008006" key="3">
    <source>
        <dbReference type="Google" id="ProtNLM"/>
    </source>
</evidence>
<protein>
    <recommendedName>
        <fullName evidence="3">BTB domain-containing protein</fullName>
    </recommendedName>
</protein>
<sequence length="264" mass="29834">MPHKKAHKWARRRITPMDLELDFLDFDLSDPEGPAGLERQRTLPEIMPNGDVILVVGPKKIKIQLSSHLLSSTSPVFAAMLGPNFREGNLLRESQGPVEIALPADNAKALWHIYNVLYGAHPRAHKLDTDELYNVACLAHKYDLVERLSLAREAWFADADGCTFKSTEENWKMLLAAYWLESEYGFANLSQRLIEQPKQLLYIHGMETPDQVLGLKLCLAIEELRANGHFENGLCLSCFNDPETEGFYIKNPGCPSKFGCWVLP</sequence>
<dbReference type="Proteomes" id="UP000287144">
    <property type="component" value="Unassembled WGS sequence"/>
</dbReference>
<gene>
    <name evidence="1" type="ORF">CEP52_014299</name>
</gene>
<reference evidence="1 2" key="1">
    <citation type="submission" date="2017-06" db="EMBL/GenBank/DDBJ databases">
        <title>Comparative genomic analysis of Ambrosia Fusariam Clade fungi.</title>
        <authorList>
            <person name="Stajich J.E."/>
            <person name="Carrillo J."/>
            <person name="Kijimoto T."/>
            <person name="Eskalen A."/>
            <person name="O'Donnell K."/>
            <person name="Kasson M."/>
        </authorList>
    </citation>
    <scope>NUCLEOTIDE SEQUENCE [LARGE SCALE GENOMIC DNA]</scope>
    <source>
        <strain evidence="1 2">NRRL62579</strain>
    </source>
</reference>
<organism evidence="1 2">
    <name type="scientific">Fusarium oligoseptatum</name>
    <dbReference type="NCBI Taxonomy" id="2604345"/>
    <lineage>
        <taxon>Eukaryota</taxon>
        <taxon>Fungi</taxon>
        <taxon>Dikarya</taxon>
        <taxon>Ascomycota</taxon>
        <taxon>Pezizomycotina</taxon>
        <taxon>Sordariomycetes</taxon>
        <taxon>Hypocreomycetidae</taxon>
        <taxon>Hypocreales</taxon>
        <taxon>Nectriaceae</taxon>
        <taxon>Fusarium</taxon>
        <taxon>Fusarium solani species complex</taxon>
    </lineage>
</organism>
<comment type="caution">
    <text evidence="1">The sequence shown here is derived from an EMBL/GenBank/DDBJ whole genome shotgun (WGS) entry which is preliminary data.</text>
</comment>
<evidence type="ECO:0000313" key="2">
    <source>
        <dbReference type="Proteomes" id="UP000287144"/>
    </source>
</evidence>
<name>A0A428SN92_9HYPO</name>
<dbReference type="SUPFAM" id="SSF54695">
    <property type="entry name" value="POZ domain"/>
    <property type="match status" value="1"/>
</dbReference>